<dbReference type="AlphaFoldDB" id="A0A7J0DH75"/>
<dbReference type="EMBL" id="BJWL01000214">
    <property type="protein sequence ID" value="GFS34622.1"/>
    <property type="molecule type" value="Genomic_DNA"/>
</dbReference>
<accession>A0A7J0DH75</accession>
<gene>
    <name evidence="1" type="ORF">Acr_00g0034920</name>
</gene>
<keyword evidence="2" id="KW-1185">Reference proteome</keyword>
<dbReference type="OrthoDB" id="1435097at2759"/>
<evidence type="ECO:0000313" key="2">
    <source>
        <dbReference type="Proteomes" id="UP000585474"/>
    </source>
</evidence>
<evidence type="ECO:0000313" key="1">
    <source>
        <dbReference type="EMBL" id="GFS34622.1"/>
    </source>
</evidence>
<organism evidence="1 2">
    <name type="scientific">Actinidia rufa</name>
    <dbReference type="NCBI Taxonomy" id="165716"/>
    <lineage>
        <taxon>Eukaryota</taxon>
        <taxon>Viridiplantae</taxon>
        <taxon>Streptophyta</taxon>
        <taxon>Embryophyta</taxon>
        <taxon>Tracheophyta</taxon>
        <taxon>Spermatophyta</taxon>
        <taxon>Magnoliopsida</taxon>
        <taxon>eudicotyledons</taxon>
        <taxon>Gunneridae</taxon>
        <taxon>Pentapetalae</taxon>
        <taxon>asterids</taxon>
        <taxon>Ericales</taxon>
        <taxon>Actinidiaceae</taxon>
        <taxon>Actinidia</taxon>
    </lineage>
</organism>
<protein>
    <submittedName>
        <fullName evidence="1">Uncharacterized protein</fullName>
    </submittedName>
</protein>
<comment type="caution">
    <text evidence="1">The sequence shown here is derived from an EMBL/GenBank/DDBJ whole genome shotgun (WGS) entry which is preliminary data.</text>
</comment>
<proteinExistence type="predicted"/>
<dbReference type="PANTHER" id="PTHR31973:SF195">
    <property type="entry name" value="MUDR FAMILY TRANSPOSASE"/>
    <property type="match status" value="1"/>
</dbReference>
<dbReference type="Proteomes" id="UP000585474">
    <property type="component" value="Unassembled WGS sequence"/>
</dbReference>
<sequence length="207" mass="23895">MGYKGVDISTNLGVSDEENDEDEFIEHLDNHTEVSGKPTMEIPEKRRMHEPASEMFTEIDLAKDTSGNSLGPALHGRLWDPEIDEPIVVRCKMQEQCQCKWRLGACKEKSHVFFEITKYVGLHTCLYMRLNQDHDRLDAKFIAEMIQPLVKKDPSVHVEVFIASVTSAFHYNISYKRCWNAKQKAIAMIFGDWKETYKALPKFKKAI</sequence>
<reference evidence="2" key="1">
    <citation type="submission" date="2019-07" db="EMBL/GenBank/DDBJ databases">
        <title>De Novo Assembly of kiwifruit Actinidia rufa.</title>
        <authorList>
            <person name="Sugita-Konishi S."/>
            <person name="Sato K."/>
            <person name="Mori E."/>
            <person name="Abe Y."/>
            <person name="Kisaki G."/>
            <person name="Hamano K."/>
            <person name="Suezawa K."/>
            <person name="Otani M."/>
            <person name="Fukuda T."/>
            <person name="Manabe T."/>
            <person name="Gomi K."/>
            <person name="Tabuchi M."/>
            <person name="Akimitsu K."/>
            <person name="Kataoka I."/>
        </authorList>
    </citation>
    <scope>NUCLEOTIDE SEQUENCE [LARGE SCALE GENOMIC DNA]</scope>
    <source>
        <strain evidence="2">cv. Fuchu</strain>
    </source>
</reference>
<dbReference type="PANTHER" id="PTHR31973">
    <property type="entry name" value="POLYPROTEIN, PUTATIVE-RELATED"/>
    <property type="match status" value="1"/>
</dbReference>
<name>A0A7J0DH75_9ERIC</name>